<evidence type="ECO:0000256" key="3">
    <source>
        <dbReference type="ARBA" id="ARBA00023164"/>
    </source>
</evidence>
<keyword evidence="1" id="KW-0028">Amino-acid biosynthesis</keyword>
<feature type="domain" description="FAD/NAD(P)-binding" evidence="5">
    <location>
        <begin position="146"/>
        <end position="460"/>
    </location>
</feature>
<dbReference type="EMBL" id="LAZR01000500">
    <property type="protein sequence ID" value="KKN66474.1"/>
    <property type="molecule type" value="Genomic_DNA"/>
</dbReference>
<dbReference type="SUPFAM" id="SSF46548">
    <property type="entry name" value="alpha-helical ferredoxin"/>
    <property type="match status" value="1"/>
</dbReference>
<protein>
    <recommendedName>
        <fullName evidence="8">4Fe-4S ferredoxin-type domain-containing protein</fullName>
    </recommendedName>
</protein>
<dbReference type="Pfam" id="PF14691">
    <property type="entry name" value="Fer4_20"/>
    <property type="match status" value="1"/>
</dbReference>
<evidence type="ECO:0000259" key="5">
    <source>
        <dbReference type="Pfam" id="PF07992"/>
    </source>
</evidence>
<sequence length="476" mass="52014">MGKPTGFIEHGREEVGHRPVEERVGDWFEVDLPLPLEAMLRQASRCMDCGVPFCHGAGCPLGNRVPEINDLVYRGRWREASEILHATNNFPEITGRVCPAPCEAACTLTINDDPVLIRHIELQIATRAFEEGWIVPLRPREATGKSVAVVGSGPAGLAAAQQLARAGHRVVVFEKSDRIGGLLRYGIPDFKLDKRTLDRRLEQLKAEGVVFQAGVTVGEDISARYLRKSYDAVCLTVGAGEPRDLAAPGRSYENVHFAMTYLTQQNRINAGDEIPSDEQITAHDKIVVVIGGGDTGSDCVGTAIRQGAKEVHQFEILPKPPDQRAESDLWPDWPTVLRTTTSHEEGCRRRWCVKTTKLSGRGVRAEKLHGAEVAWEQSADGQWSMTDAPDSEFTMKVDLVLLAMGFLHVPHTGLVNQFGLELDDRGNVMVRDHHTSEDGVFAAGDTAEGASLVVRAIASGRNAAAAIDAWLAAKDR</sequence>
<dbReference type="SUPFAM" id="SSF51971">
    <property type="entry name" value="Nucleotide-binding domain"/>
    <property type="match status" value="2"/>
</dbReference>
<dbReference type="PANTHER" id="PTHR43100">
    <property type="entry name" value="GLUTAMATE SYNTHASE [NADPH] SMALL CHAIN"/>
    <property type="match status" value="1"/>
</dbReference>
<dbReference type="Gene3D" id="1.10.1060.10">
    <property type="entry name" value="Alpha-helical ferredoxin"/>
    <property type="match status" value="1"/>
</dbReference>
<dbReference type="Pfam" id="PF07992">
    <property type="entry name" value="Pyr_redox_2"/>
    <property type="match status" value="1"/>
</dbReference>
<keyword evidence="2" id="KW-0560">Oxidoreductase</keyword>
<dbReference type="InterPro" id="IPR036188">
    <property type="entry name" value="FAD/NAD-bd_sf"/>
</dbReference>
<keyword evidence="3" id="KW-0314">Glutamate biosynthesis</keyword>
<dbReference type="GO" id="GO:0006537">
    <property type="term" value="P:glutamate biosynthetic process"/>
    <property type="evidence" value="ECO:0007669"/>
    <property type="project" value="UniProtKB-KW"/>
</dbReference>
<evidence type="ECO:0008006" key="8">
    <source>
        <dbReference type="Google" id="ProtNLM"/>
    </source>
</evidence>
<comment type="pathway">
    <text evidence="4">Amino-acid biosynthesis.</text>
</comment>
<organism evidence="7">
    <name type="scientific">marine sediment metagenome</name>
    <dbReference type="NCBI Taxonomy" id="412755"/>
    <lineage>
        <taxon>unclassified sequences</taxon>
        <taxon>metagenomes</taxon>
        <taxon>ecological metagenomes</taxon>
    </lineage>
</organism>
<reference evidence="7" key="1">
    <citation type="journal article" date="2015" name="Nature">
        <title>Complex archaea that bridge the gap between prokaryotes and eukaryotes.</title>
        <authorList>
            <person name="Spang A."/>
            <person name="Saw J.H."/>
            <person name="Jorgensen S.L."/>
            <person name="Zaremba-Niedzwiedzka K."/>
            <person name="Martijn J."/>
            <person name="Lind A.E."/>
            <person name="van Eijk R."/>
            <person name="Schleper C."/>
            <person name="Guy L."/>
            <person name="Ettema T.J."/>
        </authorList>
    </citation>
    <scope>NUCLEOTIDE SEQUENCE</scope>
</reference>
<proteinExistence type="predicted"/>
<evidence type="ECO:0000256" key="4">
    <source>
        <dbReference type="ARBA" id="ARBA00029440"/>
    </source>
</evidence>
<dbReference type="NCBIfam" id="TIGR01317">
    <property type="entry name" value="GOGAT_sm_gam"/>
    <property type="match status" value="1"/>
</dbReference>
<accession>A0A0F9SHD3</accession>
<comment type="caution">
    <text evidence="7">The sequence shown here is derived from an EMBL/GenBank/DDBJ whole genome shotgun (WGS) entry which is preliminary data.</text>
</comment>
<name>A0A0F9SHD3_9ZZZZ</name>
<dbReference type="GO" id="GO:0016639">
    <property type="term" value="F:oxidoreductase activity, acting on the CH-NH2 group of donors, NAD or NADP as acceptor"/>
    <property type="evidence" value="ECO:0007669"/>
    <property type="project" value="InterPro"/>
</dbReference>
<dbReference type="AlphaFoldDB" id="A0A0F9SHD3"/>
<evidence type="ECO:0000256" key="2">
    <source>
        <dbReference type="ARBA" id="ARBA00023002"/>
    </source>
</evidence>
<dbReference type="InterPro" id="IPR023753">
    <property type="entry name" value="FAD/NAD-binding_dom"/>
</dbReference>
<evidence type="ECO:0000259" key="6">
    <source>
        <dbReference type="Pfam" id="PF14691"/>
    </source>
</evidence>
<dbReference type="InterPro" id="IPR051394">
    <property type="entry name" value="Glutamate_Synthase"/>
</dbReference>
<gene>
    <name evidence="7" type="ORF">LCGC14_0471320</name>
</gene>
<dbReference type="PRINTS" id="PR00419">
    <property type="entry name" value="ADXRDTASE"/>
</dbReference>
<dbReference type="GO" id="GO:0051536">
    <property type="term" value="F:iron-sulfur cluster binding"/>
    <property type="evidence" value="ECO:0007669"/>
    <property type="project" value="InterPro"/>
</dbReference>
<dbReference type="InterPro" id="IPR028261">
    <property type="entry name" value="DPD_II"/>
</dbReference>
<dbReference type="InterPro" id="IPR009051">
    <property type="entry name" value="Helical_ferredxn"/>
</dbReference>
<evidence type="ECO:0000256" key="1">
    <source>
        <dbReference type="ARBA" id="ARBA00022605"/>
    </source>
</evidence>
<dbReference type="PANTHER" id="PTHR43100:SF1">
    <property type="entry name" value="GLUTAMATE SYNTHASE [NADPH] SMALL CHAIN"/>
    <property type="match status" value="1"/>
</dbReference>
<evidence type="ECO:0000313" key="7">
    <source>
        <dbReference type="EMBL" id="KKN66474.1"/>
    </source>
</evidence>
<dbReference type="InterPro" id="IPR006005">
    <property type="entry name" value="Glut_synth_ssu1"/>
</dbReference>
<feature type="domain" description="Dihydroprymidine dehydrogenase" evidence="6">
    <location>
        <begin position="26"/>
        <end position="132"/>
    </location>
</feature>
<dbReference type="Gene3D" id="3.50.50.60">
    <property type="entry name" value="FAD/NAD(P)-binding domain"/>
    <property type="match status" value="2"/>
</dbReference>